<dbReference type="EMBL" id="LXWW01000404">
    <property type="protein sequence ID" value="OAO13403.1"/>
    <property type="molecule type" value="Genomic_DNA"/>
</dbReference>
<dbReference type="SMART" id="SM00753">
    <property type="entry name" value="PAM"/>
    <property type="match status" value="1"/>
</dbReference>
<dbReference type="Pfam" id="PF18055">
    <property type="entry name" value="RPN6_N"/>
    <property type="match status" value="1"/>
</dbReference>
<keyword evidence="2 4" id="KW-0647">Proteasome</keyword>
<evidence type="ECO:0000313" key="4">
    <source>
        <dbReference type="EMBL" id="OAO13403.1"/>
    </source>
</evidence>
<dbReference type="InterPro" id="IPR000717">
    <property type="entry name" value="PCI_dom"/>
</dbReference>
<dbReference type="AlphaFoldDB" id="A0A196S8P6"/>
<accession>A0A196S8P6</accession>
<dbReference type="InterPro" id="IPR036390">
    <property type="entry name" value="WH_DNA-bd_sf"/>
</dbReference>
<dbReference type="OrthoDB" id="1418352at2759"/>
<dbReference type="InterPro" id="IPR040773">
    <property type="entry name" value="Rpn6_N"/>
</dbReference>
<dbReference type="InterPro" id="IPR050871">
    <property type="entry name" value="26S_Proteasome/COP9_Components"/>
</dbReference>
<feature type="domain" description="PCI" evidence="3">
    <location>
        <begin position="220"/>
        <end position="383"/>
    </location>
</feature>
<proteinExistence type="inferred from homology"/>
<keyword evidence="5" id="KW-1185">Reference proteome</keyword>
<dbReference type="PROSITE" id="PS50250">
    <property type="entry name" value="PCI"/>
    <property type="match status" value="1"/>
</dbReference>
<dbReference type="Pfam" id="PF01399">
    <property type="entry name" value="PCI"/>
    <property type="match status" value="1"/>
</dbReference>
<evidence type="ECO:0000259" key="3">
    <source>
        <dbReference type="PROSITE" id="PS50250"/>
    </source>
</evidence>
<name>A0A196S8P6_BLAHN</name>
<dbReference type="GO" id="GO:0000502">
    <property type="term" value="C:proteasome complex"/>
    <property type="evidence" value="ECO:0007669"/>
    <property type="project" value="UniProtKB-KW"/>
</dbReference>
<dbReference type="Gene3D" id="1.25.40.570">
    <property type="match status" value="1"/>
</dbReference>
<dbReference type="SUPFAM" id="SSF46785">
    <property type="entry name" value="Winged helix' DNA-binding domain"/>
    <property type="match status" value="1"/>
</dbReference>
<gene>
    <name evidence="4" type="ORF">AV274_4905</name>
</gene>
<reference evidence="4 5" key="1">
    <citation type="submission" date="2016-05" db="EMBL/GenBank/DDBJ databases">
        <title>Nuclear genome of Blastocystis sp. subtype 1 NandII.</title>
        <authorList>
            <person name="Gentekaki E."/>
            <person name="Curtis B."/>
            <person name="Stairs C."/>
            <person name="Eme L."/>
            <person name="Herman E."/>
            <person name="Klimes V."/>
            <person name="Arias M.C."/>
            <person name="Elias M."/>
            <person name="Hilliou F."/>
            <person name="Klute M."/>
            <person name="Malik S.-B."/>
            <person name="Pightling A."/>
            <person name="Rachubinski R."/>
            <person name="Salas D."/>
            <person name="Schlacht A."/>
            <person name="Suga H."/>
            <person name="Archibald J."/>
            <person name="Ball S.G."/>
            <person name="Clark G."/>
            <person name="Dacks J."/>
            <person name="Van Der Giezen M."/>
            <person name="Tsaousis A."/>
            <person name="Roger A."/>
        </authorList>
    </citation>
    <scope>NUCLEOTIDE SEQUENCE [LARGE SCALE GENOMIC DNA]</scope>
    <source>
        <strain evidence="5">ATCC 50177 / NandII</strain>
    </source>
</reference>
<evidence type="ECO:0000256" key="2">
    <source>
        <dbReference type="ARBA" id="ARBA00022942"/>
    </source>
</evidence>
<evidence type="ECO:0000313" key="5">
    <source>
        <dbReference type="Proteomes" id="UP000078348"/>
    </source>
</evidence>
<comment type="similarity">
    <text evidence="1">Belongs to the proteasome subunit S9 family.</text>
</comment>
<dbReference type="Proteomes" id="UP000078348">
    <property type="component" value="Unassembled WGS sequence"/>
</dbReference>
<comment type="caution">
    <text evidence="4">The sequence shown here is derived from an EMBL/GenBank/DDBJ whole genome shotgun (WGS) entry which is preliminary data.</text>
</comment>
<organism evidence="4 5">
    <name type="scientific">Blastocystis sp. subtype 1 (strain ATCC 50177 / NandII)</name>
    <dbReference type="NCBI Taxonomy" id="478820"/>
    <lineage>
        <taxon>Eukaryota</taxon>
        <taxon>Sar</taxon>
        <taxon>Stramenopiles</taxon>
        <taxon>Bigyra</taxon>
        <taxon>Opalozoa</taxon>
        <taxon>Opalinata</taxon>
        <taxon>Blastocystidae</taxon>
        <taxon>Blastocystis</taxon>
    </lineage>
</organism>
<dbReference type="PANTHER" id="PTHR10678">
    <property type="entry name" value="26S PROTEASOME NON-ATPASE REGULATORY SUBUNIT 11/COP9 SIGNALOSOME COMPLEX SUBUNIT 2"/>
    <property type="match status" value="1"/>
</dbReference>
<dbReference type="InterPro" id="IPR011990">
    <property type="entry name" value="TPR-like_helical_dom_sf"/>
</dbReference>
<dbReference type="SUPFAM" id="SSF48452">
    <property type="entry name" value="TPR-like"/>
    <property type="match status" value="1"/>
</dbReference>
<dbReference type="STRING" id="478820.A0A196S8P6"/>
<sequence>MENIESVVERAQFLRHESPRECVAVYSQILDYPNDNETVVKVKETCTLELAEVFGELKDIASLSALLESSRNFFTVLSKAKAAKIVKSVIEIAIKMDVPTSAKIELCEKNIKWCEEYKLVFLSQRLRSRLAYLLYMDKQYRNALNLCGFLLRELARIDDKSLTMEVHITEARVYKDLNDITKAKSSLTACKMAATSIYVDVPTQAEIDLLSGEIYSYQHDFQSAFSFFFEAFDALTSLKDARASTALKYMVLMKILSGKESDIQSVFQNHLVVENWGPNMAVLRRVADAFQKRDLHMLRAEPAFFEDEVVRFHMRFLSNELMEKNFLKIVEPYDVVEIGFVARKMELPEEEIVRKLSQMILDKKLSASLDQGKGLLIMLPSASQHVLAENVLSTITELNEVVDALKVRADAYNAKLQEM</sequence>
<protein>
    <submittedName>
        <fullName evidence="4">Proteasome regulatory particle subunit</fullName>
    </submittedName>
</protein>
<dbReference type="SMART" id="SM00088">
    <property type="entry name" value="PINT"/>
    <property type="match status" value="1"/>
</dbReference>
<evidence type="ECO:0000256" key="1">
    <source>
        <dbReference type="ARBA" id="ARBA00007454"/>
    </source>
</evidence>